<dbReference type="PANTHER" id="PTHR23511">
    <property type="entry name" value="SYNAPTIC VESICLE GLYCOPROTEIN 2"/>
    <property type="match status" value="1"/>
</dbReference>
<evidence type="ECO:0000256" key="6">
    <source>
        <dbReference type="SAM" id="Phobius"/>
    </source>
</evidence>
<protein>
    <submittedName>
        <fullName evidence="8">Inner membrane metabolite transport protein YgcS</fullName>
    </submittedName>
</protein>
<accession>A0A9X1VCG2</accession>
<feature type="transmembrane region" description="Helical" evidence="6">
    <location>
        <begin position="265"/>
        <end position="290"/>
    </location>
</feature>
<dbReference type="SUPFAM" id="SSF103473">
    <property type="entry name" value="MFS general substrate transporter"/>
    <property type="match status" value="1"/>
</dbReference>
<organism evidence="8 9">
    <name type="scientific">Sulfoacidibacillus ferrooxidans</name>
    <dbReference type="NCBI Taxonomy" id="2005001"/>
    <lineage>
        <taxon>Bacteria</taxon>
        <taxon>Bacillati</taxon>
        <taxon>Bacillota</taxon>
        <taxon>Bacilli</taxon>
        <taxon>Bacillales</taxon>
        <taxon>Alicyclobacillaceae</taxon>
        <taxon>Sulfoacidibacillus</taxon>
    </lineage>
</organism>
<name>A0A9X1VCG2_9BACL</name>
<dbReference type="InterPro" id="IPR020846">
    <property type="entry name" value="MFS_dom"/>
</dbReference>
<evidence type="ECO:0000256" key="5">
    <source>
        <dbReference type="ARBA" id="ARBA00023136"/>
    </source>
</evidence>
<keyword evidence="3 6" id="KW-0812">Transmembrane</keyword>
<evidence type="ECO:0000313" key="8">
    <source>
        <dbReference type="EMBL" id="MCI0183502.1"/>
    </source>
</evidence>
<dbReference type="InterPro" id="IPR005829">
    <property type="entry name" value="Sugar_transporter_CS"/>
</dbReference>
<dbReference type="Pfam" id="PF00083">
    <property type="entry name" value="Sugar_tr"/>
    <property type="match status" value="1"/>
</dbReference>
<keyword evidence="4 6" id="KW-1133">Transmembrane helix</keyword>
<feature type="transmembrane region" description="Helical" evidence="6">
    <location>
        <begin position="302"/>
        <end position="321"/>
    </location>
</feature>
<feature type="domain" description="Major facilitator superfamily (MFS) profile" evidence="7">
    <location>
        <begin position="28"/>
        <end position="445"/>
    </location>
</feature>
<dbReference type="AlphaFoldDB" id="A0A9X1VCG2"/>
<dbReference type="PROSITE" id="PS50850">
    <property type="entry name" value="MFS"/>
    <property type="match status" value="1"/>
</dbReference>
<evidence type="ECO:0000256" key="4">
    <source>
        <dbReference type="ARBA" id="ARBA00022989"/>
    </source>
</evidence>
<dbReference type="GO" id="GO:0005886">
    <property type="term" value="C:plasma membrane"/>
    <property type="evidence" value="ECO:0007669"/>
    <property type="project" value="UniProtKB-SubCell"/>
</dbReference>
<dbReference type="InterPro" id="IPR005828">
    <property type="entry name" value="MFS_sugar_transport-like"/>
</dbReference>
<proteinExistence type="predicted"/>
<dbReference type="Proteomes" id="UP001139263">
    <property type="component" value="Unassembled WGS sequence"/>
</dbReference>
<dbReference type="InterPro" id="IPR036259">
    <property type="entry name" value="MFS_trans_sf"/>
</dbReference>
<feature type="transmembrane region" description="Helical" evidence="6">
    <location>
        <begin position="28"/>
        <end position="50"/>
    </location>
</feature>
<gene>
    <name evidence="8" type="primary">ygcS_3</name>
    <name evidence="8" type="ORF">MM817_01785</name>
</gene>
<feature type="transmembrane region" description="Helical" evidence="6">
    <location>
        <begin position="62"/>
        <end position="83"/>
    </location>
</feature>
<comment type="subcellular location">
    <subcellularLocation>
        <location evidence="1">Cell membrane</location>
        <topology evidence="1">Multi-pass membrane protein</topology>
    </subcellularLocation>
</comment>
<keyword evidence="5 6" id="KW-0472">Membrane</keyword>
<sequence>MEGSDRTVASGQAVDFNQIPMNRFIRRLTFLSAMGLFLDGYDLTIISVALLFVKSQFQPSPYMVGLVGSAAVVGMLLGSLIFGNLTDRFGRRTMYLLDLLFFVVFSILAACSQNMVELILFRFLLGIGLGADYPISSTLTAEFAPTRKRGVLMVTTIGFWTVGAIVSYLVSLLLLQTGPDAWRFMLASGAIPALLVMWGRRTIPESPRWLIAKGETAKGMAVADQIATDAGVRLNHQDNAGMPTQTGSGRASFARLFQKDILRMTIFASLTWFLFDVGNYATIVFTPTIFKAIKGSTITSSVLASTALQAIGLVGIAIVWLLVDRWGRKRLQVWGFLGLGIIFIVTGLLHQPSFSLFLSLFLILSIVDQGPGQLTYVYAGEVFPTTVRATGHGVATASSRVGALLGILVLPIFMAHVGLSAALIVFGILDLIGMGLTLWLAPEPKGKDLPNG</sequence>
<comment type="caution">
    <text evidence="8">The sequence shown here is derived from an EMBL/GenBank/DDBJ whole genome shotgun (WGS) entry which is preliminary data.</text>
</comment>
<dbReference type="PANTHER" id="PTHR23511:SF34">
    <property type="entry name" value="SYNAPTIC VESICLE GLYCOPROTEIN 2"/>
    <property type="match status" value="1"/>
</dbReference>
<feature type="transmembrane region" description="Helical" evidence="6">
    <location>
        <begin position="151"/>
        <end position="175"/>
    </location>
</feature>
<dbReference type="EMBL" id="JALBUF010000005">
    <property type="protein sequence ID" value="MCI0183502.1"/>
    <property type="molecule type" value="Genomic_DNA"/>
</dbReference>
<keyword evidence="2" id="KW-0813">Transport</keyword>
<evidence type="ECO:0000256" key="3">
    <source>
        <dbReference type="ARBA" id="ARBA00022692"/>
    </source>
</evidence>
<dbReference type="PROSITE" id="PS00217">
    <property type="entry name" value="SUGAR_TRANSPORT_2"/>
    <property type="match status" value="1"/>
</dbReference>
<evidence type="ECO:0000313" key="9">
    <source>
        <dbReference type="Proteomes" id="UP001139263"/>
    </source>
</evidence>
<dbReference type="GO" id="GO:0022857">
    <property type="term" value="F:transmembrane transporter activity"/>
    <property type="evidence" value="ECO:0007669"/>
    <property type="project" value="InterPro"/>
</dbReference>
<reference evidence="8" key="1">
    <citation type="submission" date="2022-03" db="EMBL/GenBank/DDBJ databases">
        <title>Draft Genome Sequence of Firmicute Strain S0AB, a Heterotrophic Iron/Sulfur-Oxidizing Extreme Acidophile.</title>
        <authorList>
            <person name="Vergara E."/>
            <person name="Pakostova E."/>
            <person name="Johnson D.B."/>
            <person name="Holmes D.S."/>
        </authorList>
    </citation>
    <scope>NUCLEOTIDE SEQUENCE</scope>
    <source>
        <strain evidence="8">S0AB</strain>
    </source>
</reference>
<keyword evidence="9" id="KW-1185">Reference proteome</keyword>
<evidence type="ECO:0000256" key="1">
    <source>
        <dbReference type="ARBA" id="ARBA00004651"/>
    </source>
</evidence>
<feature type="transmembrane region" description="Helical" evidence="6">
    <location>
        <begin position="333"/>
        <end position="350"/>
    </location>
</feature>
<feature type="transmembrane region" description="Helical" evidence="6">
    <location>
        <begin position="95"/>
        <end position="115"/>
    </location>
</feature>
<evidence type="ECO:0000259" key="7">
    <source>
        <dbReference type="PROSITE" id="PS50850"/>
    </source>
</evidence>
<dbReference type="Gene3D" id="1.20.1250.20">
    <property type="entry name" value="MFS general substrate transporter like domains"/>
    <property type="match status" value="1"/>
</dbReference>
<evidence type="ECO:0000256" key="2">
    <source>
        <dbReference type="ARBA" id="ARBA00022448"/>
    </source>
</evidence>
<dbReference type="RefSeq" id="WP_241713904.1">
    <property type="nucleotide sequence ID" value="NZ_JALBUF010000005.1"/>
</dbReference>